<evidence type="ECO:0000313" key="1">
    <source>
        <dbReference type="EMBL" id="KIJ06789.1"/>
    </source>
</evidence>
<name>A0A0C9SMU6_PAXIN</name>
<sequence length="65" mass="7093">MLLKVTTSPVNVPAAILTPQNPSVDIHRTVFMYGHDTLVPPYTLVHKSKVPLQAETPGAYGVFSF</sequence>
<dbReference type="OrthoDB" id="2710312at2759"/>
<dbReference type="EMBL" id="KN820156">
    <property type="protein sequence ID" value="KIJ06789.1"/>
    <property type="molecule type" value="Genomic_DNA"/>
</dbReference>
<dbReference type="AlphaFoldDB" id="A0A0C9SMU6"/>
<dbReference type="HOGENOM" id="CLU_2850343_0_0_1"/>
<keyword evidence="2" id="KW-1185">Reference proteome</keyword>
<protein>
    <submittedName>
        <fullName evidence="1">Uncharacterized protein</fullName>
    </submittedName>
</protein>
<reference evidence="2" key="2">
    <citation type="submission" date="2015-01" db="EMBL/GenBank/DDBJ databases">
        <title>Evolutionary Origins and Diversification of the Mycorrhizal Mutualists.</title>
        <authorList>
            <consortium name="DOE Joint Genome Institute"/>
            <consortium name="Mycorrhizal Genomics Consortium"/>
            <person name="Kohler A."/>
            <person name="Kuo A."/>
            <person name="Nagy L.G."/>
            <person name="Floudas D."/>
            <person name="Copeland A."/>
            <person name="Barry K.W."/>
            <person name="Cichocki N."/>
            <person name="Veneault-Fourrey C."/>
            <person name="LaButti K."/>
            <person name="Lindquist E.A."/>
            <person name="Lipzen A."/>
            <person name="Lundell T."/>
            <person name="Morin E."/>
            <person name="Murat C."/>
            <person name="Riley R."/>
            <person name="Ohm R."/>
            <person name="Sun H."/>
            <person name="Tunlid A."/>
            <person name="Henrissat B."/>
            <person name="Grigoriev I.V."/>
            <person name="Hibbett D.S."/>
            <person name="Martin F."/>
        </authorList>
    </citation>
    <scope>NUCLEOTIDE SEQUENCE [LARGE SCALE GENOMIC DNA]</scope>
    <source>
        <strain evidence="2">ATCC 200175</strain>
    </source>
</reference>
<organism evidence="1 2">
    <name type="scientific">Paxillus involutus ATCC 200175</name>
    <dbReference type="NCBI Taxonomy" id="664439"/>
    <lineage>
        <taxon>Eukaryota</taxon>
        <taxon>Fungi</taxon>
        <taxon>Dikarya</taxon>
        <taxon>Basidiomycota</taxon>
        <taxon>Agaricomycotina</taxon>
        <taxon>Agaricomycetes</taxon>
        <taxon>Agaricomycetidae</taxon>
        <taxon>Boletales</taxon>
        <taxon>Paxilineae</taxon>
        <taxon>Paxillaceae</taxon>
        <taxon>Paxillus</taxon>
    </lineage>
</organism>
<proteinExistence type="predicted"/>
<evidence type="ECO:0000313" key="2">
    <source>
        <dbReference type="Proteomes" id="UP000053647"/>
    </source>
</evidence>
<dbReference type="Proteomes" id="UP000053647">
    <property type="component" value="Unassembled WGS sequence"/>
</dbReference>
<reference evidence="1 2" key="1">
    <citation type="submission" date="2014-06" db="EMBL/GenBank/DDBJ databases">
        <authorList>
            <consortium name="DOE Joint Genome Institute"/>
            <person name="Kuo A."/>
            <person name="Kohler A."/>
            <person name="Nagy L.G."/>
            <person name="Floudas D."/>
            <person name="Copeland A."/>
            <person name="Barry K.W."/>
            <person name="Cichocki N."/>
            <person name="Veneault-Fourrey C."/>
            <person name="LaButti K."/>
            <person name="Lindquist E.A."/>
            <person name="Lipzen A."/>
            <person name="Lundell T."/>
            <person name="Morin E."/>
            <person name="Murat C."/>
            <person name="Sun H."/>
            <person name="Tunlid A."/>
            <person name="Henrissat B."/>
            <person name="Grigoriev I.V."/>
            <person name="Hibbett D.S."/>
            <person name="Martin F."/>
            <person name="Nordberg H.P."/>
            <person name="Cantor M.N."/>
            <person name="Hua S.X."/>
        </authorList>
    </citation>
    <scope>NUCLEOTIDE SEQUENCE [LARGE SCALE GENOMIC DNA]</scope>
    <source>
        <strain evidence="1 2">ATCC 200175</strain>
    </source>
</reference>
<accession>A0A0C9SMU6</accession>
<gene>
    <name evidence="1" type="ORF">PAXINDRAFT_20006</name>
</gene>